<dbReference type="InterPro" id="IPR036734">
    <property type="entry name" value="Neur_chan_lig-bd_sf"/>
</dbReference>
<evidence type="ECO:0000256" key="2">
    <source>
        <dbReference type="ARBA" id="ARBA00009237"/>
    </source>
</evidence>
<evidence type="ECO:0000256" key="1">
    <source>
        <dbReference type="ARBA" id="ARBA00003328"/>
    </source>
</evidence>
<evidence type="ECO:0000256" key="16">
    <source>
        <dbReference type="ARBA" id="ARBA00034104"/>
    </source>
</evidence>
<keyword evidence="7" id="KW-0770">Synapse</keyword>
<keyword evidence="6 17" id="KW-1133">Transmembrane helix</keyword>
<comment type="subcellular location">
    <subcellularLocation>
        <location evidence="16">Postsynaptic cell membrane</location>
        <topology evidence="16">Multi-pass membrane protein</topology>
    </subcellularLocation>
</comment>
<sequence>TEQGIHEKKLLTKLLEKYNVLERPVANESEPLEVKFGLTLQQIIDVDEKNQLLITNIWLSLDWNDYNLKWNESEFGGVKDLRITPNKIWRPDILMYNSADEGFDGTYHTNVVVRHNGSCLYVPPGIFKSTCKIDITWFPFDDQHCDMKFGSWTYDGNQLDLVLNSEEGGDLSDFITNGEWYLIGMPGKKNTITYQCCPEPYVDVTFTIQIRRRTLYYFFNLIVPCVLISSMALLGFTLPPDSGEKLTLGVTILLSLTVFLNLVAEKMPSTSDAVPLIGVTILLSLTVFLNLVAETLPQVSDAIPLLGRTYFNCIMFMVASSVVLTVVVLNYHHRTADIHEMPQWIKSVFLQWLPWILGMSRPGKKITRKTILMTNRMKEMELKERSSKSLLANVLDIDDDFRHCSGTNSTSASSGFLRSGGRGGAAILDDTGSTSCSVAQREMQAILRELQFITGRMRKADEEAELISDWKFAAMVVDRFCLIIFTLFTIIATVAVLLSAPHIIVQETDKQTVQLSQMNKSKALLIYTWGQNVILRGQFSYGQITYKSSLLLLLSPPPPPPPPQRQPKSKKIINSYCWAKLTEREIMYKRN</sequence>
<dbReference type="CDD" id="cd19051">
    <property type="entry name" value="LGIC_TM_cation"/>
    <property type="match status" value="1"/>
</dbReference>
<keyword evidence="9 17" id="KW-0472">Membrane</keyword>
<keyword evidence="12" id="KW-0325">Glycoprotein</keyword>
<dbReference type="CDD" id="cd18997">
    <property type="entry name" value="LGIC_ECD_nAChR"/>
    <property type="match status" value="1"/>
</dbReference>
<dbReference type="FunFam" id="1.20.58.390:FF:000059">
    <property type="entry name" value="Nicotinic acetylcholine receptor alpha6, isoform D"/>
    <property type="match status" value="1"/>
</dbReference>
<dbReference type="InParanoid" id="A0A6L2PD17"/>
<keyword evidence="11" id="KW-0675">Receptor</keyword>
<dbReference type="InterPro" id="IPR036719">
    <property type="entry name" value="Neuro-gated_channel_TM_sf"/>
</dbReference>
<evidence type="ECO:0000256" key="10">
    <source>
        <dbReference type="ARBA" id="ARBA00023157"/>
    </source>
</evidence>
<evidence type="ECO:0000256" key="4">
    <source>
        <dbReference type="ARBA" id="ARBA00022475"/>
    </source>
</evidence>
<evidence type="ECO:0000256" key="6">
    <source>
        <dbReference type="ARBA" id="ARBA00022989"/>
    </source>
</evidence>
<protein>
    <recommendedName>
        <fullName evidence="22">Neurotransmitter-gated ion-channel ligand-binding domain-containing protein</fullName>
    </recommendedName>
</protein>
<feature type="transmembrane region" description="Helical" evidence="17">
    <location>
        <begin position="215"/>
        <end position="234"/>
    </location>
</feature>
<feature type="transmembrane region" description="Helical" evidence="17">
    <location>
        <begin position="480"/>
        <end position="504"/>
    </location>
</feature>
<dbReference type="GO" id="GO:0045211">
    <property type="term" value="C:postsynaptic membrane"/>
    <property type="evidence" value="ECO:0007669"/>
    <property type="project" value="UniProtKB-SubCell"/>
</dbReference>
<evidence type="ECO:0008006" key="22">
    <source>
        <dbReference type="Google" id="ProtNLM"/>
    </source>
</evidence>
<dbReference type="InterPro" id="IPR006029">
    <property type="entry name" value="Neurotrans-gated_channel_TM"/>
</dbReference>
<dbReference type="InterPro" id="IPR006201">
    <property type="entry name" value="Neur_channel"/>
</dbReference>
<evidence type="ECO:0000256" key="14">
    <source>
        <dbReference type="ARBA" id="ARBA00023286"/>
    </source>
</evidence>
<dbReference type="InterPro" id="IPR018000">
    <property type="entry name" value="Neurotransmitter_ion_chnl_CS"/>
</dbReference>
<dbReference type="FunFam" id="2.70.170.10:FF:000016">
    <property type="entry name" value="Nicotinic acetylcholine receptor subunit"/>
    <property type="match status" value="1"/>
</dbReference>
<evidence type="ECO:0000313" key="21">
    <source>
        <dbReference type="Proteomes" id="UP000502823"/>
    </source>
</evidence>
<gene>
    <name evidence="20" type="ORF">Cfor_03686</name>
</gene>
<evidence type="ECO:0000256" key="13">
    <source>
        <dbReference type="ARBA" id="ARBA00023257"/>
    </source>
</evidence>
<dbReference type="OrthoDB" id="5975154at2759"/>
<feature type="transmembrane region" description="Helical" evidence="17">
    <location>
        <begin position="309"/>
        <end position="331"/>
    </location>
</feature>
<evidence type="ECO:0000256" key="15">
    <source>
        <dbReference type="ARBA" id="ARBA00023303"/>
    </source>
</evidence>
<keyword evidence="14" id="KW-1071">Ligand-gated ion channel</keyword>
<dbReference type="SUPFAM" id="SSF90112">
    <property type="entry name" value="Neurotransmitter-gated ion-channel transmembrane pore"/>
    <property type="match status" value="2"/>
</dbReference>
<keyword evidence="3 17" id="KW-0813">Transport</keyword>
<dbReference type="NCBIfam" id="TIGR00860">
    <property type="entry name" value="LIC"/>
    <property type="match status" value="1"/>
</dbReference>
<evidence type="ECO:0000256" key="17">
    <source>
        <dbReference type="RuleBase" id="RU000687"/>
    </source>
</evidence>
<dbReference type="PRINTS" id="PR00252">
    <property type="entry name" value="NRIONCHANNEL"/>
</dbReference>
<dbReference type="PANTHER" id="PTHR18945">
    <property type="entry name" value="NEUROTRANSMITTER GATED ION CHANNEL"/>
    <property type="match status" value="1"/>
</dbReference>
<dbReference type="SUPFAM" id="SSF63712">
    <property type="entry name" value="Nicotinic receptor ligand binding domain-like"/>
    <property type="match status" value="1"/>
</dbReference>
<keyword evidence="15 17" id="KW-0407">Ion channel</keyword>
<keyword evidence="4" id="KW-1003">Cell membrane</keyword>
<feature type="transmembrane region" description="Helical" evidence="17">
    <location>
        <begin position="276"/>
        <end position="297"/>
    </location>
</feature>
<dbReference type="FunCoup" id="A0A6L2PD17">
    <property type="interactions" value="94"/>
</dbReference>
<dbReference type="Pfam" id="PF02931">
    <property type="entry name" value="Neur_chan_LBD"/>
    <property type="match status" value="1"/>
</dbReference>
<reference evidence="21" key="1">
    <citation type="submission" date="2020-01" db="EMBL/GenBank/DDBJ databases">
        <title>Draft genome sequence of the Termite Coptotermes fromosanus.</title>
        <authorList>
            <person name="Itakura S."/>
            <person name="Yosikawa Y."/>
            <person name="Umezawa K."/>
        </authorList>
    </citation>
    <scope>NUCLEOTIDE SEQUENCE [LARGE SCALE GENOMIC DNA]</scope>
</reference>
<comment type="function">
    <text evidence="1">After binding acetylcholine, the AChR responds by an extensive change in conformation that affects all subunits and leads to opening of an ion-conducting channel across the plasma membrane.</text>
</comment>
<dbReference type="PROSITE" id="PS00236">
    <property type="entry name" value="NEUROTR_ION_CHANNEL"/>
    <property type="match status" value="1"/>
</dbReference>
<accession>A0A6L2PD17</accession>
<dbReference type="FunFam" id="1.20.58.390:FF:000064">
    <property type="entry name" value="Neuronal acetylcholine receptor subunit alpha-7"/>
    <property type="match status" value="1"/>
</dbReference>
<dbReference type="FunFam" id="1.20.58.390:FF:000037">
    <property type="entry name" value="Nicotinic acetylcholine receptor subunit alpha6"/>
    <property type="match status" value="1"/>
</dbReference>
<dbReference type="GO" id="GO:0004888">
    <property type="term" value="F:transmembrane signaling receptor activity"/>
    <property type="evidence" value="ECO:0007669"/>
    <property type="project" value="InterPro"/>
</dbReference>
<comment type="similarity">
    <text evidence="2">Belongs to the ligand-gated ion channel (TC 1.A.9) family. Acetylcholine receptor (TC 1.A.9.1) subfamily.</text>
</comment>
<evidence type="ECO:0000313" key="20">
    <source>
        <dbReference type="EMBL" id="GFG30444.1"/>
    </source>
</evidence>
<keyword evidence="8 17" id="KW-0406">Ion transport</keyword>
<dbReference type="InterPro" id="IPR002394">
    <property type="entry name" value="Nicotinic_acetylcholine_rcpt"/>
</dbReference>
<evidence type="ECO:0000256" key="11">
    <source>
        <dbReference type="ARBA" id="ARBA00023170"/>
    </source>
</evidence>
<keyword evidence="5 17" id="KW-0812">Transmembrane</keyword>
<feature type="domain" description="Neurotransmitter-gated ion-channel transmembrane" evidence="19">
    <location>
        <begin position="278"/>
        <end position="496"/>
    </location>
</feature>
<dbReference type="InterPro" id="IPR038050">
    <property type="entry name" value="Neuro_actylchol_rec"/>
</dbReference>
<proteinExistence type="inferred from homology"/>
<evidence type="ECO:0000256" key="9">
    <source>
        <dbReference type="ARBA" id="ARBA00023136"/>
    </source>
</evidence>
<evidence type="ECO:0000256" key="12">
    <source>
        <dbReference type="ARBA" id="ARBA00023180"/>
    </source>
</evidence>
<dbReference type="InterPro" id="IPR006202">
    <property type="entry name" value="Neur_chan_lig-bd"/>
</dbReference>
<dbReference type="EMBL" id="BLKM01000221">
    <property type="protein sequence ID" value="GFG30444.1"/>
    <property type="molecule type" value="Genomic_DNA"/>
</dbReference>
<dbReference type="Proteomes" id="UP000502823">
    <property type="component" value="Unassembled WGS sequence"/>
</dbReference>
<evidence type="ECO:0000256" key="5">
    <source>
        <dbReference type="ARBA" id="ARBA00022692"/>
    </source>
</evidence>
<feature type="domain" description="Neurotransmitter-gated ion-channel ligand-binding" evidence="18">
    <location>
        <begin position="7"/>
        <end position="214"/>
    </location>
</feature>
<evidence type="ECO:0000256" key="8">
    <source>
        <dbReference type="ARBA" id="ARBA00023065"/>
    </source>
</evidence>
<dbReference type="GO" id="GO:0022848">
    <property type="term" value="F:acetylcholine-gated monoatomic cation-selective channel activity"/>
    <property type="evidence" value="ECO:0007669"/>
    <property type="project" value="InterPro"/>
</dbReference>
<evidence type="ECO:0000259" key="19">
    <source>
        <dbReference type="Pfam" id="PF02932"/>
    </source>
</evidence>
<dbReference type="Pfam" id="PF02932">
    <property type="entry name" value="Neur_chan_memb"/>
    <property type="match status" value="1"/>
</dbReference>
<dbReference type="AlphaFoldDB" id="A0A6L2PD17"/>
<dbReference type="Gene3D" id="1.20.58.390">
    <property type="entry name" value="Neurotransmitter-gated ion-channel transmembrane domain"/>
    <property type="match status" value="3"/>
</dbReference>
<feature type="non-terminal residue" evidence="20">
    <location>
        <position position="1"/>
    </location>
</feature>
<evidence type="ECO:0000259" key="18">
    <source>
        <dbReference type="Pfam" id="PF02931"/>
    </source>
</evidence>
<comment type="caution">
    <text evidence="20">The sequence shown here is derived from an EMBL/GenBank/DDBJ whole genome shotgun (WGS) entry which is preliminary data.</text>
</comment>
<dbReference type="Gene3D" id="2.70.170.10">
    <property type="entry name" value="Neurotransmitter-gated ion-channel ligand-binding domain"/>
    <property type="match status" value="1"/>
</dbReference>
<keyword evidence="10" id="KW-1015">Disulfide bond</keyword>
<keyword evidence="21" id="KW-1185">Reference proteome</keyword>
<name>A0A6L2PD17_COPFO</name>
<organism evidence="20 21">
    <name type="scientific">Coptotermes formosanus</name>
    <name type="common">Formosan subterranean termite</name>
    <dbReference type="NCBI Taxonomy" id="36987"/>
    <lineage>
        <taxon>Eukaryota</taxon>
        <taxon>Metazoa</taxon>
        <taxon>Ecdysozoa</taxon>
        <taxon>Arthropoda</taxon>
        <taxon>Hexapoda</taxon>
        <taxon>Insecta</taxon>
        <taxon>Pterygota</taxon>
        <taxon>Neoptera</taxon>
        <taxon>Polyneoptera</taxon>
        <taxon>Dictyoptera</taxon>
        <taxon>Blattodea</taxon>
        <taxon>Blattoidea</taxon>
        <taxon>Termitoidae</taxon>
        <taxon>Rhinotermitidae</taxon>
        <taxon>Coptotermes</taxon>
    </lineage>
</organism>
<dbReference type="PRINTS" id="PR00254">
    <property type="entry name" value="NICOTINICR"/>
</dbReference>
<evidence type="ECO:0000256" key="3">
    <source>
        <dbReference type="ARBA" id="ARBA00022448"/>
    </source>
</evidence>
<feature type="transmembrane region" description="Helical" evidence="17">
    <location>
        <begin position="246"/>
        <end position="264"/>
    </location>
</feature>
<evidence type="ECO:0000256" key="7">
    <source>
        <dbReference type="ARBA" id="ARBA00023018"/>
    </source>
</evidence>
<keyword evidence="13" id="KW-0628">Postsynaptic cell membrane</keyword>